<organism evidence="2 3">
    <name type="scientific">Elsinoe australis</name>
    <dbReference type="NCBI Taxonomy" id="40998"/>
    <lineage>
        <taxon>Eukaryota</taxon>
        <taxon>Fungi</taxon>
        <taxon>Dikarya</taxon>
        <taxon>Ascomycota</taxon>
        <taxon>Pezizomycotina</taxon>
        <taxon>Dothideomycetes</taxon>
        <taxon>Dothideomycetidae</taxon>
        <taxon>Myriangiales</taxon>
        <taxon>Elsinoaceae</taxon>
        <taxon>Elsinoe</taxon>
    </lineage>
</organism>
<dbReference type="AlphaFoldDB" id="A0A2P7YDJ5"/>
<reference evidence="2 3" key="1">
    <citation type="submission" date="2017-05" db="EMBL/GenBank/DDBJ databases">
        <title>Draft genome sequence of Elsinoe australis.</title>
        <authorList>
            <person name="Cheng Q."/>
        </authorList>
    </citation>
    <scope>NUCLEOTIDE SEQUENCE [LARGE SCALE GENOMIC DNA]</scope>
    <source>
        <strain evidence="2 3">NL1</strain>
    </source>
</reference>
<accession>A0A2P7YDJ5</accession>
<comment type="caution">
    <text evidence="2">The sequence shown here is derived from an EMBL/GenBank/DDBJ whole genome shotgun (WGS) entry which is preliminary data.</text>
</comment>
<dbReference type="EMBL" id="NHZQ01000447">
    <property type="protein sequence ID" value="PSK34030.1"/>
    <property type="molecule type" value="Genomic_DNA"/>
</dbReference>
<dbReference type="Proteomes" id="UP000243723">
    <property type="component" value="Unassembled WGS sequence"/>
</dbReference>
<evidence type="ECO:0000313" key="3">
    <source>
        <dbReference type="Proteomes" id="UP000243723"/>
    </source>
</evidence>
<name>A0A2P7YDJ5_9PEZI</name>
<dbReference type="PANTHER" id="PTHR38048:SF1">
    <property type="entry name" value="HEMERYTHRIN-LIKE DOMAIN-CONTAINING PROTEIN"/>
    <property type="match status" value="1"/>
</dbReference>
<sequence length="176" mass="20811">MRTANMIKSTSPSWSSGLTPAQFRKYNRLSEQMAFYHSLLRSKWDELYAGTAPDARSPSPSHLIRVGQEFCTHLKGHHDIEEAFWFPALGKKMESFRPGHFATEQHKEMHKGLDVLMPYLDECRRGERELRRVEVRGIMDSFREVLWTHLDEEARELGAENMRRYWSLEEMDMFPF</sequence>
<evidence type="ECO:0000259" key="1">
    <source>
        <dbReference type="Pfam" id="PF01814"/>
    </source>
</evidence>
<proteinExistence type="predicted"/>
<dbReference type="InterPro" id="IPR012312">
    <property type="entry name" value="Hemerythrin-like"/>
</dbReference>
<dbReference type="PANTHER" id="PTHR38048">
    <property type="entry name" value="EXPRESSED PROTEIN"/>
    <property type="match status" value="1"/>
</dbReference>
<gene>
    <name evidence="2" type="ORF">B9Z65_8356</name>
</gene>
<keyword evidence="3" id="KW-1185">Reference proteome</keyword>
<feature type="domain" description="Hemerythrin-like" evidence="1">
    <location>
        <begin position="31"/>
        <end position="157"/>
    </location>
</feature>
<dbReference type="InterPro" id="IPR053206">
    <property type="entry name" value="Dimeric_xanthone_biosynth"/>
</dbReference>
<dbReference type="STRING" id="40998.A0A2P7YDJ5"/>
<protein>
    <recommendedName>
        <fullName evidence="1">Hemerythrin-like domain-containing protein</fullName>
    </recommendedName>
</protein>
<dbReference type="Gene3D" id="1.20.120.520">
    <property type="entry name" value="nmb1532 protein domain like"/>
    <property type="match status" value="1"/>
</dbReference>
<evidence type="ECO:0000313" key="2">
    <source>
        <dbReference type="EMBL" id="PSK34030.1"/>
    </source>
</evidence>
<dbReference type="Pfam" id="PF01814">
    <property type="entry name" value="Hemerythrin"/>
    <property type="match status" value="1"/>
</dbReference>
<dbReference type="CDD" id="cd12108">
    <property type="entry name" value="Hr-like"/>
    <property type="match status" value="1"/>
</dbReference>
<dbReference type="OrthoDB" id="10044044at2759"/>